<dbReference type="EMBL" id="BQNB010015304">
    <property type="protein sequence ID" value="GJT38443.1"/>
    <property type="molecule type" value="Genomic_DNA"/>
</dbReference>
<proteinExistence type="predicted"/>
<dbReference type="Proteomes" id="UP001151760">
    <property type="component" value="Unassembled WGS sequence"/>
</dbReference>
<gene>
    <name evidence="2" type="ORF">Tco_0938308</name>
</gene>
<accession>A0ABQ5DJH6</accession>
<reference evidence="2" key="2">
    <citation type="submission" date="2022-01" db="EMBL/GenBank/DDBJ databases">
        <authorList>
            <person name="Yamashiro T."/>
            <person name="Shiraishi A."/>
            <person name="Satake H."/>
            <person name="Nakayama K."/>
        </authorList>
    </citation>
    <scope>NUCLEOTIDE SEQUENCE</scope>
</reference>
<feature type="compositionally biased region" description="Basic and acidic residues" evidence="1">
    <location>
        <begin position="98"/>
        <end position="116"/>
    </location>
</feature>
<sequence>MVCLLCERLQRSIQAIQIVCSPSSQILALESLAFNLGPMGLEGIAKVAIAVYKVGFEESDGYGFGKMAKLALEFDKSVCKFSPCGVITLGELAGTAPQEEKSDKNDIATGDDIEKPTRKKMVMPVKHSKKENEAKNGITNRPTKVEKEETVEAPSSQHVEYYLKHSINEKLIKGLVDSHRVNDSLSGA</sequence>
<comment type="caution">
    <text evidence="2">The sequence shown here is derived from an EMBL/GenBank/DDBJ whole genome shotgun (WGS) entry which is preliminary data.</text>
</comment>
<evidence type="ECO:0000313" key="2">
    <source>
        <dbReference type="EMBL" id="GJT38443.1"/>
    </source>
</evidence>
<feature type="compositionally biased region" description="Basic residues" evidence="1">
    <location>
        <begin position="117"/>
        <end position="129"/>
    </location>
</feature>
<organism evidence="2 3">
    <name type="scientific">Tanacetum coccineum</name>
    <dbReference type="NCBI Taxonomy" id="301880"/>
    <lineage>
        <taxon>Eukaryota</taxon>
        <taxon>Viridiplantae</taxon>
        <taxon>Streptophyta</taxon>
        <taxon>Embryophyta</taxon>
        <taxon>Tracheophyta</taxon>
        <taxon>Spermatophyta</taxon>
        <taxon>Magnoliopsida</taxon>
        <taxon>eudicotyledons</taxon>
        <taxon>Gunneridae</taxon>
        <taxon>Pentapetalae</taxon>
        <taxon>asterids</taxon>
        <taxon>campanulids</taxon>
        <taxon>Asterales</taxon>
        <taxon>Asteraceae</taxon>
        <taxon>Asteroideae</taxon>
        <taxon>Anthemideae</taxon>
        <taxon>Anthemidinae</taxon>
        <taxon>Tanacetum</taxon>
    </lineage>
</organism>
<reference evidence="2" key="1">
    <citation type="journal article" date="2022" name="Int. J. Mol. Sci.">
        <title>Draft Genome of Tanacetum Coccineum: Genomic Comparison of Closely Related Tanacetum-Family Plants.</title>
        <authorList>
            <person name="Yamashiro T."/>
            <person name="Shiraishi A."/>
            <person name="Nakayama K."/>
            <person name="Satake H."/>
        </authorList>
    </citation>
    <scope>NUCLEOTIDE SEQUENCE</scope>
</reference>
<feature type="region of interest" description="Disordered" evidence="1">
    <location>
        <begin position="97"/>
        <end position="155"/>
    </location>
</feature>
<evidence type="ECO:0000313" key="3">
    <source>
        <dbReference type="Proteomes" id="UP001151760"/>
    </source>
</evidence>
<name>A0ABQ5DJH6_9ASTR</name>
<keyword evidence="3" id="KW-1185">Reference proteome</keyword>
<evidence type="ECO:0000256" key="1">
    <source>
        <dbReference type="SAM" id="MobiDB-lite"/>
    </source>
</evidence>
<protein>
    <submittedName>
        <fullName evidence="2">Uncharacterized protein</fullName>
    </submittedName>
</protein>